<reference evidence="13 14" key="1">
    <citation type="journal article" date="2019" name="J Genomics">
        <title>The Draft Genome of a Hydrogen-producing Cyanobacterium, Arthrospira platensis NIES-46.</title>
        <authorList>
            <person name="Suzuki S."/>
            <person name="Yamaguchi H."/>
            <person name="Kawachi M."/>
        </authorList>
    </citation>
    <scope>NUCLEOTIDE SEQUENCE [LARGE SCALE GENOMIC DNA]</scope>
    <source>
        <strain evidence="13 14">NIES-46</strain>
    </source>
</reference>
<evidence type="ECO:0000256" key="11">
    <source>
        <dbReference type="HAMAP-Rule" id="MF_00447"/>
    </source>
</evidence>
<dbReference type="InterPro" id="IPR036592">
    <property type="entry name" value="PSI_PsaL_sf"/>
</dbReference>
<comment type="similarity">
    <text evidence="2 11">Belongs to the PsaL family.</text>
</comment>
<evidence type="ECO:0000256" key="6">
    <source>
        <dbReference type="ARBA" id="ARBA00022836"/>
    </source>
</evidence>
<dbReference type="GeneID" id="301681210"/>
<keyword evidence="4 11" id="KW-0602">Photosynthesis</keyword>
<dbReference type="InterPro" id="IPR022980">
    <property type="entry name" value="PSI_suXI"/>
</dbReference>
<evidence type="ECO:0000259" key="12">
    <source>
        <dbReference type="Pfam" id="PF02605"/>
    </source>
</evidence>
<keyword evidence="5 11" id="KW-0812">Transmembrane</keyword>
<dbReference type="SUPFAM" id="SSF81568">
    <property type="entry name" value="Photosystem I reaction center subunit XI, PsaL"/>
    <property type="match status" value="1"/>
</dbReference>
<evidence type="ECO:0000256" key="1">
    <source>
        <dbReference type="ARBA" id="ARBA00004141"/>
    </source>
</evidence>
<organism evidence="13 14">
    <name type="scientific">Limnospira platensis NIES-46</name>
    <dbReference type="NCBI Taxonomy" id="1236695"/>
    <lineage>
        <taxon>Bacteria</taxon>
        <taxon>Bacillati</taxon>
        <taxon>Cyanobacteriota</taxon>
        <taxon>Cyanophyceae</taxon>
        <taxon>Oscillatoriophycideae</taxon>
        <taxon>Oscillatoriales</taxon>
        <taxon>Sirenicapillariaceae</taxon>
        <taxon>Limnospira</taxon>
    </lineage>
</organism>
<dbReference type="PANTHER" id="PTHR34803:SF2">
    <property type="entry name" value="PHOTOSYSTEM I REACTION CENTER SUBUNIT XI, CHLOROPLASTIC"/>
    <property type="match status" value="1"/>
</dbReference>
<evidence type="ECO:0000256" key="9">
    <source>
        <dbReference type="ARBA" id="ARBA00032768"/>
    </source>
</evidence>
<keyword evidence="11" id="KW-0793">Thylakoid</keyword>
<feature type="domain" description="Photosystem I PsaL reaction centre subunit XI" evidence="12">
    <location>
        <begin position="10"/>
        <end position="149"/>
    </location>
</feature>
<name>A0A5M3T2I7_LIMPL</name>
<evidence type="ECO:0000313" key="14">
    <source>
        <dbReference type="Proteomes" id="UP000326169"/>
    </source>
</evidence>
<feature type="transmembrane region" description="Helical" evidence="11">
    <location>
        <begin position="123"/>
        <end position="145"/>
    </location>
</feature>
<keyword evidence="7 11" id="KW-1133">Transmembrane helix</keyword>
<sequence>MPQATDQGLIQAYNGDPFVGHLSTPISDSAFTRTFIGNLPAYRPGLSPLLRGLEIGMAHGYFIGGPWVKFGTQRGTEFANLNGLICGLAMLLIATACLAAYGLVTFQGDKSEEGDSLQSAAGWSQFAGGFFIGGMGSAFLAFFLLENFAVVDAIFRGLVNN</sequence>
<proteinExistence type="inferred from homology"/>
<evidence type="ECO:0000256" key="2">
    <source>
        <dbReference type="ARBA" id="ARBA00008820"/>
    </source>
</evidence>
<keyword evidence="14" id="KW-1185">Reference proteome</keyword>
<accession>A0A5M3T2I7</accession>
<keyword evidence="8 11" id="KW-0472">Membrane</keyword>
<evidence type="ECO:0000256" key="5">
    <source>
        <dbReference type="ARBA" id="ARBA00022692"/>
    </source>
</evidence>
<dbReference type="InterPro" id="IPR003757">
    <property type="entry name" value="PSI_PsaL"/>
</dbReference>
<evidence type="ECO:0000313" key="13">
    <source>
        <dbReference type="EMBL" id="GCE92198.1"/>
    </source>
</evidence>
<dbReference type="NCBIfam" id="NF001926">
    <property type="entry name" value="PRK00704.1-3"/>
    <property type="match status" value="1"/>
</dbReference>
<evidence type="ECO:0000256" key="8">
    <source>
        <dbReference type="ARBA" id="ARBA00023136"/>
    </source>
</evidence>
<keyword evidence="6 11" id="KW-0603">Photosystem I</keyword>
<dbReference type="Gene3D" id="1.20.1240.10">
    <property type="entry name" value="Photosystem I PsaL, reaction centre subunit XI"/>
    <property type="match status" value="1"/>
</dbReference>
<evidence type="ECO:0000256" key="4">
    <source>
        <dbReference type="ARBA" id="ARBA00022531"/>
    </source>
</evidence>
<comment type="subcellular location">
    <subcellularLocation>
        <location evidence="11">Cellular thylakoid membrane</location>
        <topology evidence="11">Multi-pass membrane protein</topology>
    </subcellularLocation>
    <subcellularLocation>
        <location evidence="1">Membrane</location>
        <topology evidence="1">Multi-pass membrane protein</topology>
    </subcellularLocation>
</comment>
<evidence type="ECO:0000256" key="7">
    <source>
        <dbReference type="ARBA" id="ARBA00022989"/>
    </source>
</evidence>
<dbReference type="RefSeq" id="WP_006618479.1">
    <property type="nucleotide sequence ID" value="NZ_BIMW01000004.1"/>
</dbReference>
<evidence type="ECO:0000256" key="3">
    <source>
        <dbReference type="ARBA" id="ARBA00019514"/>
    </source>
</evidence>
<dbReference type="HAMAP" id="MF_00447">
    <property type="entry name" value="PSI_PsaL"/>
    <property type="match status" value="1"/>
</dbReference>
<dbReference type="Proteomes" id="UP000326169">
    <property type="component" value="Unassembled WGS sequence"/>
</dbReference>
<dbReference type="Pfam" id="PF02605">
    <property type="entry name" value="PsaL"/>
    <property type="match status" value="1"/>
</dbReference>
<gene>
    <name evidence="11 13" type="primary">psaL</name>
    <name evidence="13" type="ORF">NIES46_02340</name>
</gene>
<dbReference type="PANTHER" id="PTHR34803">
    <property type="entry name" value="PHOTOSYSTEM I REACTION CENTER SUBUNIT XI, CHLOROPLASTIC"/>
    <property type="match status" value="1"/>
</dbReference>
<comment type="caution">
    <text evidence="13">The sequence shown here is derived from an EMBL/GenBank/DDBJ whole genome shotgun (WGS) entry which is preliminary data.</text>
</comment>
<protein>
    <recommendedName>
        <fullName evidence="3 11">Photosystem I reaction center subunit XI</fullName>
    </recommendedName>
    <alternativeName>
        <fullName evidence="9 11">PSI subunit V</fullName>
    </alternativeName>
    <alternativeName>
        <fullName evidence="10 11">PSI-L</fullName>
    </alternativeName>
</protein>
<evidence type="ECO:0000256" key="10">
    <source>
        <dbReference type="ARBA" id="ARBA00033437"/>
    </source>
</evidence>
<feature type="transmembrane region" description="Helical" evidence="11">
    <location>
        <begin position="81"/>
        <end position="103"/>
    </location>
</feature>
<dbReference type="EMBL" id="BIMW01000004">
    <property type="protein sequence ID" value="GCE92198.1"/>
    <property type="molecule type" value="Genomic_DNA"/>
</dbReference>